<protein>
    <recommendedName>
        <fullName evidence="4">DUF732 domain-containing protein</fullName>
    </recommendedName>
</protein>
<name>A0A930VQT3_9ACTN</name>
<dbReference type="RefSeq" id="WP_194696391.1">
    <property type="nucleotide sequence ID" value="NZ_JADKPO010000012.1"/>
</dbReference>
<gene>
    <name evidence="2" type="ORF">ISU10_10760</name>
</gene>
<evidence type="ECO:0008006" key="4">
    <source>
        <dbReference type="Google" id="ProtNLM"/>
    </source>
</evidence>
<dbReference type="EMBL" id="JADKPO010000012">
    <property type="protein sequence ID" value="MBF4768250.1"/>
    <property type="molecule type" value="Genomic_DNA"/>
</dbReference>
<accession>A0A930VQT3</accession>
<evidence type="ECO:0000313" key="3">
    <source>
        <dbReference type="Proteomes" id="UP000660668"/>
    </source>
</evidence>
<feature type="signal peptide" evidence="1">
    <location>
        <begin position="1"/>
        <end position="31"/>
    </location>
</feature>
<feature type="chain" id="PRO_5037871285" description="DUF732 domain-containing protein" evidence="1">
    <location>
        <begin position="32"/>
        <end position="106"/>
    </location>
</feature>
<comment type="caution">
    <text evidence="2">The sequence shown here is derived from an EMBL/GenBank/DDBJ whole genome shotgun (WGS) entry which is preliminary data.</text>
</comment>
<organism evidence="2 3">
    <name type="scientific">Nocardioides agariphilus</name>
    <dbReference type="NCBI Taxonomy" id="433664"/>
    <lineage>
        <taxon>Bacteria</taxon>
        <taxon>Bacillati</taxon>
        <taxon>Actinomycetota</taxon>
        <taxon>Actinomycetes</taxon>
        <taxon>Propionibacteriales</taxon>
        <taxon>Nocardioidaceae</taxon>
        <taxon>Nocardioides</taxon>
    </lineage>
</organism>
<sequence>MQHTTTRIGLGIAAFGLAAAGAVVTAQPASAAPDTACQRAGLKVLKDAGLLPTVASSGLPISLAVSVGVVPREGTDVSALPDPLPLSVVLADHRAGDNSLFLYPWC</sequence>
<keyword evidence="1" id="KW-0732">Signal</keyword>
<proteinExistence type="predicted"/>
<evidence type="ECO:0000256" key="1">
    <source>
        <dbReference type="SAM" id="SignalP"/>
    </source>
</evidence>
<dbReference type="Proteomes" id="UP000660668">
    <property type="component" value="Unassembled WGS sequence"/>
</dbReference>
<keyword evidence="3" id="KW-1185">Reference proteome</keyword>
<evidence type="ECO:0000313" key="2">
    <source>
        <dbReference type="EMBL" id="MBF4768250.1"/>
    </source>
</evidence>
<dbReference type="AlphaFoldDB" id="A0A930VQT3"/>
<reference evidence="2" key="1">
    <citation type="submission" date="2020-11" db="EMBL/GenBank/DDBJ databases">
        <title>Nocardioides cynanchi sp. nov., isolated from soil of rhizosphere of Cynanchum wilfordii.</title>
        <authorList>
            <person name="Lee J.-S."/>
            <person name="Suh M.K."/>
            <person name="Kim J.-S."/>
        </authorList>
    </citation>
    <scope>NUCLEOTIDE SEQUENCE</scope>
    <source>
        <strain evidence="2">KCTC 19276</strain>
    </source>
</reference>